<evidence type="ECO:0000313" key="1">
    <source>
        <dbReference type="EMBL" id="MDR8523610.1"/>
    </source>
</evidence>
<gene>
    <name evidence="1" type="ORF">OS133_07905</name>
    <name evidence="2" type="ORF">OS134_07810</name>
</gene>
<evidence type="ECO:0000313" key="3">
    <source>
        <dbReference type="Proteomes" id="UP001259340"/>
    </source>
</evidence>
<dbReference type="EMBL" id="JAPMLE010000001">
    <property type="protein sequence ID" value="MDR8523610.1"/>
    <property type="molecule type" value="Genomic_DNA"/>
</dbReference>
<dbReference type="EMBL" id="JAPMLD010000002">
    <property type="protein sequence ID" value="MDW4823955.1"/>
    <property type="molecule type" value="Genomic_DNA"/>
</dbReference>
<comment type="caution">
    <text evidence="1">The sequence shown here is derived from an EMBL/GenBank/DDBJ whole genome shotgun (WGS) entry which is preliminary data.</text>
</comment>
<dbReference type="Proteomes" id="UP001259340">
    <property type="component" value="Unassembled WGS sequence"/>
</dbReference>
<organism evidence="1 3">
    <name type="scientific">Shewanella fidelis</name>
    <dbReference type="NCBI Taxonomy" id="173509"/>
    <lineage>
        <taxon>Bacteria</taxon>
        <taxon>Pseudomonadati</taxon>
        <taxon>Pseudomonadota</taxon>
        <taxon>Gammaproteobacteria</taxon>
        <taxon>Alteromonadales</taxon>
        <taxon>Shewanellaceae</taxon>
        <taxon>Shewanella</taxon>
    </lineage>
</organism>
<dbReference type="Proteomes" id="UP001271263">
    <property type="component" value="Unassembled WGS sequence"/>
</dbReference>
<proteinExistence type="predicted"/>
<evidence type="ECO:0000313" key="4">
    <source>
        <dbReference type="Proteomes" id="UP001271263"/>
    </source>
</evidence>
<protein>
    <submittedName>
        <fullName evidence="1">Fis family transcriptional regulator</fullName>
    </submittedName>
</protein>
<reference evidence="1" key="2">
    <citation type="submission" date="2022-11" db="EMBL/GenBank/DDBJ databases">
        <title>Prophages regulate Shewanella fidelis motility and biofilm formation: implications for gut colonization dynamics in Ciona robusta.</title>
        <authorList>
            <person name="Natarajan O."/>
            <person name="Gibboney S.L."/>
            <person name="Young M.N."/>
            <person name="Lim S.J."/>
            <person name="Pluta N."/>
            <person name="Atkinson C.G.F."/>
            <person name="Leigh B.A."/>
            <person name="Liberti A."/>
            <person name="Kees E."/>
            <person name="Breitbart M."/>
            <person name="Gralnick J."/>
            <person name="Dishaw L.J."/>
        </authorList>
    </citation>
    <scope>NUCLEOTIDE SEQUENCE</scope>
    <source>
        <strain evidence="1">3313</strain>
    </source>
</reference>
<name>A0AAW8NMK9_9GAMM</name>
<sequence>MTKTEKKIDKLICSALTIVCERAKLQDSGFSWLTHQVDFAKVSSSLVIRFMFDSPAALNRALVDRHKLIKLTAQVLNQHDIKLAQPNKQCRFEVEQNGCR</sequence>
<reference evidence="2 4" key="1">
    <citation type="journal article" date="2022" name="bioRxiv">
        <title>Prophages regulate Shewanella fidelis 3313 motility and biofilm formation: implications for gut colonization dynamics in Ciona robusta.</title>
        <authorList>
            <person name="Natarajan O."/>
            <person name="Gibboney S.L."/>
            <person name="Young M.N."/>
            <person name="Lim S.J."/>
            <person name="Pluta N."/>
            <person name="Atkinson C.G."/>
            <person name="Leigh B.A."/>
            <person name="Liberti A."/>
            <person name="Kees E.D."/>
            <person name="Breitbart M."/>
            <person name="Gralnick J.A."/>
            <person name="Dishaw L.J."/>
        </authorList>
    </citation>
    <scope>NUCLEOTIDE SEQUENCE [LARGE SCALE GENOMIC DNA]</scope>
    <source>
        <strain evidence="2 4">JG4066</strain>
    </source>
</reference>
<evidence type="ECO:0000313" key="2">
    <source>
        <dbReference type="EMBL" id="MDW4823955.1"/>
    </source>
</evidence>
<dbReference type="RefSeq" id="WP_310654528.1">
    <property type="nucleotide sequence ID" value="NZ_JAPMLA010000001.1"/>
</dbReference>
<accession>A0AAW8NMK9</accession>
<dbReference type="AlphaFoldDB" id="A0AAW8NMK9"/>
<keyword evidence="4" id="KW-1185">Reference proteome</keyword>